<gene>
    <name evidence="1" type="ORF">A2853_02500</name>
</gene>
<dbReference type="Proteomes" id="UP000177958">
    <property type="component" value="Unassembled WGS sequence"/>
</dbReference>
<dbReference type="AlphaFoldDB" id="A0A1F6D7E5"/>
<evidence type="ECO:0000313" key="2">
    <source>
        <dbReference type="Proteomes" id="UP000177958"/>
    </source>
</evidence>
<proteinExistence type="predicted"/>
<reference evidence="1 2" key="1">
    <citation type="journal article" date="2016" name="Nat. Commun.">
        <title>Thousands of microbial genomes shed light on interconnected biogeochemical processes in an aquifer system.</title>
        <authorList>
            <person name="Anantharaman K."/>
            <person name="Brown C.T."/>
            <person name="Hug L.A."/>
            <person name="Sharon I."/>
            <person name="Castelle C.J."/>
            <person name="Probst A.J."/>
            <person name="Thomas B.C."/>
            <person name="Singh A."/>
            <person name="Wilkins M.J."/>
            <person name="Karaoz U."/>
            <person name="Brodie E.L."/>
            <person name="Williams K.H."/>
            <person name="Hubbard S.S."/>
            <person name="Banfield J.F."/>
        </authorList>
    </citation>
    <scope>NUCLEOTIDE SEQUENCE [LARGE SCALE GENOMIC DNA]</scope>
</reference>
<name>A0A1F6D7E5_9BACT</name>
<accession>A0A1F6D7E5</accession>
<evidence type="ECO:0000313" key="1">
    <source>
        <dbReference type="EMBL" id="OGG57363.1"/>
    </source>
</evidence>
<evidence type="ECO:0008006" key="3">
    <source>
        <dbReference type="Google" id="ProtNLM"/>
    </source>
</evidence>
<organism evidence="1 2">
    <name type="scientific">Candidatus Kaiserbacteria bacterium RIFCSPHIGHO2_01_FULL_55_17</name>
    <dbReference type="NCBI Taxonomy" id="1798484"/>
    <lineage>
        <taxon>Bacteria</taxon>
        <taxon>Candidatus Kaiseribacteriota</taxon>
    </lineage>
</organism>
<dbReference type="EMBL" id="MFKX01000029">
    <property type="protein sequence ID" value="OGG57363.1"/>
    <property type="molecule type" value="Genomic_DNA"/>
</dbReference>
<comment type="caution">
    <text evidence="1">The sequence shown here is derived from an EMBL/GenBank/DDBJ whole genome shotgun (WGS) entry which is preliminary data.</text>
</comment>
<sequence length="386" mass="41522">MFSLSGKQGGKVIAVADIGSGSVGVAIIRLALDGLAHILHSSRAELPLENRSAEAVTAAIISLLGETAQKTLTAYSEKAQGAKHVESVYAIIHSPWVRSKTIRAVSRLPQETRIEKGVIDALARQALESDTEYDHNKILEASVIRVELNGYPTRQPVGKNAHLVAVSALLAECEPSIREGVAEVLAKTFACPPPTLRSDTRALLAVMRESTELSGESVIVNMSYEATNIMVIRKGVISETALVDEGSSSIVRKISGEKMPEETLTLIRLLTLDQCEDEACRGIAKAITTIEPGLVKAFGEVFGKLIITRRLPNILVLSAHEDLAPWLSHLFSRIDFAQFTLTTRPFSPTMLTLQALSNLTVFQPGVTPDVGLGVGAALVNMEERAS</sequence>
<protein>
    <recommendedName>
        <fullName evidence="3">SHS2 domain-containing protein</fullName>
    </recommendedName>
</protein>